<keyword evidence="2" id="KW-1185">Reference proteome</keyword>
<dbReference type="RefSeq" id="WP_273742874.1">
    <property type="nucleotide sequence ID" value="NZ_CP117466.1"/>
</dbReference>
<protein>
    <submittedName>
        <fullName evidence="1">Phage tail terminator-like protein</fullName>
    </submittedName>
</protein>
<evidence type="ECO:0000313" key="2">
    <source>
        <dbReference type="Proteomes" id="UP001216899"/>
    </source>
</evidence>
<proteinExistence type="predicted"/>
<dbReference type="EMBL" id="CP117466">
    <property type="protein sequence ID" value="WDA11667.1"/>
    <property type="molecule type" value="Genomic_DNA"/>
</dbReference>
<dbReference type="Pfam" id="PF13554">
    <property type="entry name" value="Phage_tail_terminator_5"/>
    <property type="match status" value="1"/>
</dbReference>
<name>A0ABY7UP85_9RHOB</name>
<dbReference type="Proteomes" id="UP001216899">
    <property type="component" value="Chromosome"/>
</dbReference>
<reference evidence="1 2" key="1">
    <citation type="submission" date="2023-02" db="EMBL/GenBank/DDBJ databases">
        <title>Whole genome sequenc of Paracoccus marcusii MBLB0836.</title>
        <authorList>
            <person name="Seo M.-J."/>
            <person name="Cho E.-S."/>
            <person name="Hwang C.Y."/>
        </authorList>
    </citation>
    <scope>NUCLEOTIDE SEQUENCE [LARGE SCALE GENOMIC DNA]</scope>
    <source>
        <strain evidence="1 2">MBLB0836</strain>
    </source>
</reference>
<accession>A0ABY7UP85</accession>
<evidence type="ECO:0000313" key="1">
    <source>
        <dbReference type="EMBL" id="WDA11667.1"/>
    </source>
</evidence>
<organism evidence="1 2">
    <name type="scientific">Paracoccus marcusii</name>
    <dbReference type="NCBI Taxonomy" id="59779"/>
    <lineage>
        <taxon>Bacteria</taxon>
        <taxon>Pseudomonadati</taxon>
        <taxon>Pseudomonadota</taxon>
        <taxon>Alphaproteobacteria</taxon>
        <taxon>Rhodobacterales</taxon>
        <taxon>Paracoccaceae</taxon>
        <taxon>Paracoccus</taxon>
    </lineage>
</organism>
<dbReference type="InterPro" id="IPR025395">
    <property type="entry name" value="Phage_tail_terminator-like"/>
</dbReference>
<gene>
    <name evidence="1" type="ORF">PRL19_10185</name>
</gene>
<sequence length="125" mass="13193">MKPSAIQHAIGRRLAAIPGAPIIVVPNETTTAPAVPYLILQPRSRADLDPTLAGSDGYTEGSTIVMVVVALNSRTTAADDLAAEIKAAFPKAARFEGVTVRQSSVLTGYPDAVSWRVPVQIDWIA</sequence>
<dbReference type="Gene3D" id="3.30.2000.20">
    <property type="match status" value="1"/>
</dbReference>